<feature type="compositionally biased region" description="Basic and acidic residues" evidence="1">
    <location>
        <begin position="67"/>
        <end position="85"/>
    </location>
</feature>
<proteinExistence type="predicted"/>
<name>A0A834BDQ1_9CHIR</name>
<evidence type="ECO:0000313" key="2">
    <source>
        <dbReference type="EMBL" id="KAF6131202.1"/>
    </source>
</evidence>
<gene>
    <name evidence="2" type="ORF">HJG60_008072</name>
</gene>
<dbReference type="EMBL" id="JABVXQ010000001">
    <property type="protein sequence ID" value="KAF6131202.1"/>
    <property type="molecule type" value="Genomic_DNA"/>
</dbReference>
<accession>A0A834BDQ1</accession>
<feature type="region of interest" description="Disordered" evidence="1">
    <location>
        <begin position="67"/>
        <end position="86"/>
    </location>
</feature>
<dbReference type="AlphaFoldDB" id="A0A834BDQ1"/>
<comment type="caution">
    <text evidence="2">The sequence shown here is derived from an EMBL/GenBank/DDBJ whole genome shotgun (WGS) entry which is preliminary data.</text>
</comment>
<organism evidence="2 3">
    <name type="scientific">Phyllostomus discolor</name>
    <name type="common">pale spear-nosed bat</name>
    <dbReference type="NCBI Taxonomy" id="89673"/>
    <lineage>
        <taxon>Eukaryota</taxon>
        <taxon>Metazoa</taxon>
        <taxon>Chordata</taxon>
        <taxon>Craniata</taxon>
        <taxon>Vertebrata</taxon>
        <taxon>Euteleostomi</taxon>
        <taxon>Mammalia</taxon>
        <taxon>Eutheria</taxon>
        <taxon>Laurasiatheria</taxon>
        <taxon>Chiroptera</taxon>
        <taxon>Yangochiroptera</taxon>
        <taxon>Phyllostomidae</taxon>
        <taxon>Phyllostominae</taxon>
        <taxon>Phyllostomus</taxon>
    </lineage>
</organism>
<sequence>MKVKRHQVLPVREVSVATPSTEVMDGAAGCQELRDAPCVSERSSRRRQQWDSHSGFLTPHPALFRDRLLQEQETSREEYDSEKKNHLGTWRPETRCRRQTFSTVLCRDTSQFAPFLRRTHGTMCPNEKNAREDFSLAYPESDAVMLDWEVKQGRTFLKYV</sequence>
<protein>
    <submittedName>
        <fullName evidence="2">Uncharacterized protein</fullName>
    </submittedName>
</protein>
<evidence type="ECO:0000313" key="3">
    <source>
        <dbReference type="Proteomes" id="UP000664940"/>
    </source>
</evidence>
<dbReference type="Proteomes" id="UP000664940">
    <property type="component" value="Unassembled WGS sequence"/>
</dbReference>
<reference evidence="2 3" key="1">
    <citation type="journal article" date="2020" name="Nature">
        <title>Six reference-quality genomes reveal evolution of bat adaptations.</title>
        <authorList>
            <person name="Jebb D."/>
            <person name="Huang Z."/>
            <person name="Pippel M."/>
            <person name="Hughes G.M."/>
            <person name="Lavrichenko K."/>
            <person name="Devanna P."/>
            <person name="Winkler S."/>
            <person name="Jermiin L.S."/>
            <person name="Skirmuntt E.C."/>
            <person name="Katzourakis A."/>
            <person name="Burkitt-Gray L."/>
            <person name="Ray D.A."/>
            <person name="Sullivan K.A.M."/>
            <person name="Roscito J.G."/>
            <person name="Kirilenko B.M."/>
            <person name="Davalos L.M."/>
            <person name="Corthals A.P."/>
            <person name="Power M.L."/>
            <person name="Jones G."/>
            <person name="Ransome R.D."/>
            <person name="Dechmann D.K.N."/>
            <person name="Locatelli A.G."/>
            <person name="Puechmaille S.J."/>
            <person name="Fedrigo O."/>
            <person name="Jarvis E.D."/>
            <person name="Hiller M."/>
            <person name="Vernes S.C."/>
            <person name="Myers E.W."/>
            <person name="Teeling E.C."/>
        </authorList>
    </citation>
    <scope>NUCLEOTIDE SEQUENCE [LARGE SCALE GENOMIC DNA]</scope>
    <source>
        <strain evidence="2">Bat1K_MPI-CBG_1</strain>
    </source>
</reference>
<evidence type="ECO:0000256" key="1">
    <source>
        <dbReference type="SAM" id="MobiDB-lite"/>
    </source>
</evidence>